<dbReference type="AlphaFoldDB" id="A0A430AI14"/>
<dbReference type="NCBIfam" id="TIGR03716">
    <property type="entry name" value="R_switched_YkoY"/>
    <property type="match status" value="1"/>
</dbReference>
<keyword evidence="3 6" id="KW-0812">Transmembrane</keyword>
<dbReference type="InterPro" id="IPR022493">
    <property type="entry name" value="CHP03716_TM_YkoY"/>
</dbReference>
<evidence type="ECO:0000256" key="1">
    <source>
        <dbReference type="ARBA" id="ARBA00004141"/>
    </source>
</evidence>
<protein>
    <recommendedName>
        <fullName evidence="9">DUF475 domain-containing protein</fullName>
    </recommendedName>
</protein>
<evidence type="ECO:0000313" key="7">
    <source>
        <dbReference type="EMBL" id="RSU07720.1"/>
    </source>
</evidence>
<keyword evidence="5 6" id="KW-0472">Membrane</keyword>
<evidence type="ECO:0000256" key="4">
    <source>
        <dbReference type="ARBA" id="ARBA00022989"/>
    </source>
</evidence>
<feature type="transmembrane region" description="Helical" evidence="6">
    <location>
        <begin position="64"/>
        <end position="86"/>
    </location>
</feature>
<feature type="transmembrane region" description="Helical" evidence="6">
    <location>
        <begin position="220"/>
        <end position="239"/>
    </location>
</feature>
<evidence type="ECO:0000313" key="8">
    <source>
        <dbReference type="Proteomes" id="UP000288669"/>
    </source>
</evidence>
<sequence>MSLLTHLYGPFFNLENWKMVLTSADNWLLILSLIIMECLLSVDNAVVLAAQTKVLPDETQQKKALFYGLWGAYLFRFIAIGLGTYLIHLWEIKVLGAIYLVYLSIRYFYDKKQTNTEAVLPKVKKKQLFSLFWSTVITIEIMDIAFSVDSVLASLAISSNPVIVLIGGLIGILCMREIAQLIVKLMTKIPELETMAYVLIFIIAIKLFLSIPMIDIEISSPLFAGIVLGAICITLLIHYSRKNKNKLQD</sequence>
<name>A0A430AI14_9ENTE</name>
<evidence type="ECO:0000256" key="3">
    <source>
        <dbReference type="ARBA" id="ARBA00022692"/>
    </source>
</evidence>
<evidence type="ECO:0000256" key="5">
    <source>
        <dbReference type="ARBA" id="ARBA00023136"/>
    </source>
</evidence>
<evidence type="ECO:0008006" key="9">
    <source>
        <dbReference type="Google" id="ProtNLM"/>
    </source>
</evidence>
<comment type="subcellular location">
    <subcellularLocation>
        <location evidence="1">Membrane</location>
        <topology evidence="1">Multi-pass membrane protein</topology>
    </subcellularLocation>
</comment>
<dbReference type="PANTHER" id="PTHR30238:SF6">
    <property type="entry name" value="TERC-LIKE PROTEIN"/>
    <property type="match status" value="1"/>
</dbReference>
<feature type="transmembrane region" description="Helical" evidence="6">
    <location>
        <begin position="152"/>
        <end position="174"/>
    </location>
</feature>
<dbReference type="Pfam" id="PF03741">
    <property type="entry name" value="TerC"/>
    <property type="match status" value="1"/>
</dbReference>
<dbReference type="EMBL" id="NGJZ01000001">
    <property type="protein sequence ID" value="RSU07720.1"/>
    <property type="molecule type" value="Genomic_DNA"/>
</dbReference>
<evidence type="ECO:0000256" key="6">
    <source>
        <dbReference type="SAM" id="Phobius"/>
    </source>
</evidence>
<dbReference type="RefSeq" id="WP_126821630.1">
    <property type="nucleotide sequence ID" value="NZ_JBHLWU010000001.1"/>
</dbReference>
<dbReference type="InterPro" id="IPR005496">
    <property type="entry name" value="Integral_membrane_TerC"/>
</dbReference>
<dbReference type="GO" id="GO:0016020">
    <property type="term" value="C:membrane"/>
    <property type="evidence" value="ECO:0007669"/>
    <property type="project" value="UniProtKB-SubCell"/>
</dbReference>
<proteinExistence type="inferred from homology"/>
<accession>A0A430AI14</accession>
<gene>
    <name evidence="7" type="ORF">CBF30_00315</name>
</gene>
<dbReference type="Proteomes" id="UP000288669">
    <property type="component" value="Unassembled WGS sequence"/>
</dbReference>
<feature type="transmembrane region" description="Helical" evidence="6">
    <location>
        <begin position="129"/>
        <end position="146"/>
    </location>
</feature>
<evidence type="ECO:0000256" key="2">
    <source>
        <dbReference type="ARBA" id="ARBA00007511"/>
    </source>
</evidence>
<keyword evidence="4 6" id="KW-1133">Transmembrane helix</keyword>
<feature type="transmembrane region" description="Helical" evidence="6">
    <location>
        <begin position="92"/>
        <end position="109"/>
    </location>
</feature>
<feature type="transmembrane region" description="Helical" evidence="6">
    <location>
        <begin position="27"/>
        <end position="52"/>
    </location>
</feature>
<organism evidence="7 8">
    <name type="scientific">Vagococcus entomophilus</name>
    <dbReference type="NCBI Taxonomy" id="1160095"/>
    <lineage>
        <taxon>Bacteria</taxon>
        <taxon>Bacillati</taxon>
        <taxon>Bacillota</taxon>
        <taxon>Bacilli</taxon>
        <taxon>Lactobacillales</taxon>
        <taxon>Enterococcaceae</taxon>
        <taxon>Vagococcus</taxon>
    </lineage>
</organism>
<comment type="caution">
    <text evidence="7">The sequence shown here is derived from an EMBL/GenBank/DDBJ whole genome shotgun (WGS) entry which is preliminary data.</text>
</comment>
<feature type="transmembrane region" description="Helical" evidence="6">
    <location>
        <begin position="195"/>
        <end position="214"/>
    </location>
</feature>
<reference evidence="7 8" key="1">
    <citation type="submission" date="2017-05" db="EMBL/GenBank/DDBJ databases">
        <title>Vagococcus spp. assemblies.</title>
        <authorList>
            <person name="Gulvik C.A."/>
        </authorList>
    </citation>
    <scope>NUCLEOTIDE SEQUENCE [LARGE SCALE GENOMIC DNA]</scope>
    <source>
        <strain evidence="7 8">DSM 24756</strain>
    </source>
</reference>
<comment type="similarity">
    <text evidence="2">Belongs to the TerC family.</text>
</comment>
<keyword evidence="8" id="KW-1185">Reference proteome</keyword>
<dbReference type="OrthoDB" id="9806211at2"/>
<dbReference type="PANTHER" id="PTHR30238">
    <property type="entry name" value="MEMBRANE BOUND PREDICTED REDOX MODULATOR"/>
    <property type="match status" value="1"/>
</dbReference>